<keyword evidence="7 10" id="KW-0238">DNA-binding</keyword>
<keyword evidence="4 10" id="KW-0132">Cell division</keyword>
<dbReference type="InterPro" id="IPR002104">
    <property type="entry name" value="Integrase_catalytic"/>
</dbReference>
<proteinExistence type="inferred from homology"/>
<dbReference type="InterPro" id="IPR010998">
    <property type="entry name" value="Integrase_recombinase_N"/>
</dbReference>
<evidence type="ECO:0000256" key="8">
    <source>
        <dbReference type="ARBA" id="ARBA00023172"/>
    </source>
</evidence>
<evidence type="ECO:0000256" key="10">
    <source>
        <dbReference type="HAMAP-Rule" id="MF_01808"/>
    </source>
</evidence>
<evidence type="ECO:0000256" key="3">
    <source>
        <dbReference type="ARBA" id="ARBA00022490"/>
    </source>
</evidence>
<evidence type="ECO:0000256" key="9">
    <source>
        <dbReference type="ARBA" id="ARBA00023306"/>
    </source>
</evidence>
<dbReference type="PANTHER" id="PTHR30349">
    <property type="entry name" value="PHAGE INTEGRASE-RELATED"/>
    <property type="match status" value="1"/>
</dbReference>
<feature type="active site" evidence="10">
    <location>
        <position position="275"/>
    </location>
</feature>
<dbReference type="InterPro" id="IPR044068">
    <property type="entry name" value="CB"/>
</dbReference>
<dbReference type="NCBIfam" id="NF040815">
    <property type="entry name" value="recomb_XerA_Arch"/>
    <property type="match status" value="1"/>
</dbReference>
<comment type="caution">
    <text evidence="13">The sequence shown here is derived from an EMBL/GenBank/DDBJ whole genome shotgun (WGS) entry which is preliminary data.</text>
</comment>
<evidence type="ECO:0000256" key="2">
    <source>
        <dbReference type="ARBA" id="ARBA00010450"/>
    </source>
</evidence>
<dbReference type="InterPro" id="IPR023009">
    <property type="entry name" value="Tyrosine_recombinase_XerC/XerD"/>
</dbReference>
<dbReference type="PROSITE" id="PS51898">
    <property type="entry name" value="TYR_RECOMBINASE"/>
    <property type="match status" value="1"/>
</dbReference>
<organism evidence="13 14">
    <name type="scientific">Candidatus Kutchimonas denitrificans</name>
    <dbReference type="NCBI Taxonomy" id="3056748"/>
    <lineage>
        <taxon>Bacteria</taxon>
        <taxon>Pseudomonadati</taxon>
        <taxon>Gemmatimonadota</taxon>
        <taxon>Gemmatimonadia</taxon>
        <taxon>Candidatus Palauibacterales</taxon>
        <taxon>Candidatus Palauibacteraceae</taxon>
        <taxon>Candidatus Kutchimonas</taxon>
    </lineage>
</organism>
<feature type="active site" evidence="10">
    <location>
        <position position="152"/>
    </location>
</feature>
<dbReference type="EMBL" id="JAACAK010000067">
    <property type="protein sequence ID" value="NIR75235.1"/>
    <property type="molecule type" value="Genomic_DNA"/>
</dbReference>
<dbReference type="CDD" id="cd00798">
    <property type="entry name" value="INT_XerDC_C"/>
    <property type="match status" value="1"/>
</dbReference>
<sequence length="303" mass="33568">MTEETAQRFHTERFEDYLRFERGLTATTTSAYAADVLELISFLESEGFASPHGVGLAQLREFVYSLRETGRAASSIRRKISAVRSYFGFLQAEGIIDGDPSELLEGPKARRALPAVLSEAEIESLLESLQGSDPLTLRDRSILELMYATGVRISELIGLRIRDLDLDERLVRVVGKGSKERIVPFGSVALDALLAYLSEARPVLVGDRGEGAGTLYISRRGRPLSRKGAWEIVRRRVQAAGIGKDVTPHTLRHSFATHLLQGGADIAAVQEMLGHADIATTQIYTHLDRGYLTDVHRRYHPRA</sequence>
<name>A0AAE4ZCJ5_9BACT</name>
<evidence type="ECO:0000313" key="13">
    <source>
        <dbReference type="EMBL" id="NIR75235.1"/>
    </source>
</evidence>
<evidence type="ECO:0000259" key="11">
    <source>
        <dbReference type="PROSITE" id="PS51898"/>
    </source>
</evidence>
<evidence type="ECO:0000256" key="1">
    <source>
        <dbReference type="ARBA" id="ARBA00004496"/>
    </source>
</evidence>
<evidence type="ECO:0000313" key="14">
    <source>
        <dbReference type="Proteomes" id="UP000702544"/>
    </source>
</evidence>
<dbReference type="NCBIfam" id="TIGR02225">
    <property type="entry name" value="recomb_XerD"/>
    <property type="match status" value="1"/>
</dbReference>
<keyword evidence="6 10" id="KW-0229">DNA integration</keyword>
<dbReference type="Gene3D" id="1.10.443.10">
    <property type="entry name" value="Intergrase catalytic core"/>
    <property type="match status" value="1"/>
</dbReference>
<accession>A0AAE4ZCJ5</accession>
<feature type="active site" description="O-(3'-phospho-DNA)-tyrosine intermediate" evidence="10">
    <location>
        <position position="284"/>
    </location>
</feature>
<dbReference type="InterPro" id="IPR011932">
    <property type="entry name" value="Recomb_XerD"/>
</dbReference>
<dbReference type="InterPro" id="IPR004107">
    <property type="entry name" value="Integrase_SAM-like_N"/>
</dbReference>
<comment type="similarity">
    <text evidence="10">Belongs to the 'phage' integrase family. XerC subfamily.</text>
</comment>
<dbReference type="Proteomes" id="UP000702544">
    <property type="component" value="Unassembled WGS sequence"/>
</dbReference>
<keyword evidence="8 10" id="KW-0233">DNA recombination</keyword>
<dbReference type="SUPFAM" id="SSF56349">
    <property type="entry name" value="DNA breaking-rejoining enzymes"/>
    <property type="match status" value="1"/>
</dbReference>
<dbReference type="GO" id="GO:0051301">
    <property type="term" value="P:cell division"/>
    <property type="evidence" value="ECO:0007669"/>
    <property type="project" value="UniProtKB-KW"/>
</dbReference>
<dbReference type="NCBIfam" id="NF001399">
    <property type="entry name" value="PRK00283.1"/>
    <property type="match status" value="1"/>
</dbReference>
<dbReference type="Gene3D" id="1.10.150.130">
    <property type="match status" value="1"/>
</dbReference>
<dbReference type="SUPFAM" id="SSF47823">
    <property type="entry name" value="lambda integrase-like, N-terminal domain"/>
    <property type="match status" value="1"/>
</dbReference>
<feature type="active site" evidence="10">
    <location>
        <position position="252"/>
    </location>
</feature>
<comment type="subunit">
    <text evidence="10">Forms a cyclic heterotetrameric complex composed of two molecules of XerC and two molecules of XerD.</text>
</comment>
<feature type="active site" evidence="10">
    <location>
        <position position="249"/>
    </location>
</feature>
<dbReference type="InterPro" id="IPR011010">
    <property type="entry name" value="DNA_brk_join_enz"/>
</dbReference>
<dbReference type="PANTHER" id="PTHR30349:SF81">
    <property type="entry name" value="TYROSINE RECOMBINASE XERC"/>
    <property type="match status" value="1"/>
</dbReference>
<dbReference type="GO" id="GO:0005737">
    <property type="term" value="C:cytoplasm"/>
    <property type="evidence" value="ECO:0007669"/>
    <property type="project" value="UniProtKB-SubCell"/>
</dbReference>
<comment type="subcellular location">
    <subcellularLocation>
        <location evidence="1 10">Cytoplasm</location>
    </subcellularLocation>
</comment>
<evidence type="ECO:0000256" key="6">
    <source>
        <dbReference type="ARBA" id="ARBA00022908"/>
    </source>
</evidence>
<comment type="function">
    <text evidence="10">Site-specific tyrosine recombinase, which acts by catalyzing the cutting and rejoining of the recombining DNA molecules. The XerC-XerD complex is essential to convert dimers of the bacterial chromosome into monomers to permit their segregation at cell division. It also contributes to the segregational stability of plasmids.</text>
</comment>
<evidence type="ECO:0000256" key="4">
    <source>
        <dbReference type="ARBA" id="ARBA00022618"/>
    </source>
</evidence>
<dbReference type="GO" id="GO:0007059">
    <property type="term" value="P:chromosome segregation"/>
    <property type="evidence" value="ECO:0007669"/>
    <property type="project" value="UniProtKB-UniRule"/>
</dbReference>
<reference evidence="13 14" key="1">
    <citation type="submission" date="2020-01" db="EMBL/GenBank/DDBJ databases">
        <title>Genomes assembled from Gulf of Kutch pelagic sediment metagenomes.</title>
        <authorList>
            <person name="Chandrashekar M."/>
            <person name="Mahajan M.S."/>
            <person name="Dave K.J."/>
            <person name="Vatsa P."/>
            <person name="Nathani N.M."/>
        </authorList>
    </citation>
    <scope>NUCLEOTIDE SEQUENCE [LARGE SCALE GENOMIC DNA]</scope>
    <source>
        <strain evidence="13">KS3-K002</strain>
    </source>
</reference>
<feature type="domain" description="Core-binding (CB)" evidence="12">
    <location>
        <begin position="5"/>
        <end position="91"/>
    </location>
</feature>
<keyword evidence="5 10" id="KW-0159">Chromosome partition</keyword>
<keyword evidence="3 10" id="KW-0963">Cytoplasm</keyword>
<gene>
    <name evidence="13" type="primary">xerD</name>
    <name evidence="10" type="synonym">xerC</name>
    <name evidence="13" type="ORF">GWO12_09000</name>
</gene>
<dbReference type="AlphaFoldDB" id="A0AAE4ZCJ5"/>
<keyword evidence="9 10" id="KW-0131">Cell cycle</keyword>
<dbReference type="GO" id="GO:0009037">
    <property type="term" value="F:tyrosine-based site-specific recombinase activity"/>
    <property type="evidence" value="ECO:0007669"/>
    <property type="project" value="UniProtKB-UniRule"/>
</dbReference>
<protein>
    <recommendedName>
        <fullName evidence="10">Tyrosine recombinase XerC</fullName>
    </recommendedName>
</protein>
<evidence type="ECO:0000256" key="5">
    <source>
        <dbReference type="ARBA" id="ARBA00022829"/>
    </source>
</evidence>
<evidence type="ECO:0000259" key="12">
    <source>
        <dbReference type="PROSITE" id="PS51900"/>
    </source>
</evidence>
<evidence type="ECO:0000256" key="7">
    <source>
        <dbReference type="ARBA" id="ARBA00023125"/>
    </source>
</evidence>
<dbReference type="PROSITE" id="PS51900">
    <property type="entry name" value="CB"/>
    <property type="match status" value="1"/>
</dbReference>
<feature type="domain" description="Tyr recombinase" evidence="11">
    <location>
        <begin position="112"/>
        <end position="297"/>
    </location>
</feature>
<dbReference type="HAMAP" id="MF_01808">
    <property type="entry name" value="Recomb_XerC_XerD"/>
    <property type="match status" value="1"/>
</dbReference>
<feature type="active site" evidence="10">
    <location>
        <position position="176"/>
    </location>
</feature>
<dbReference type="InterPro" id="IPR050090">
    <property type="entry name" value="Tyrosine_recombinase_XerCD"/>
</dbReference>
<dbReference type="GO" id="GO:0003677">
    <property type="term" value="F:DNA binding"/>
    <property type="evidence" value="ECO:0007669"/>
    <property type="project" value="UniProtKB-UniRule"/>
</dbReference>
<dbReference type="Pfam" id="PF02899">
    <property type="entry name" value="Phage_int_SAM_1"/>
    <property type="match status" value="1"/>
</dbReference>
<dbReference type="InterPro" id="IPR013762">
    <property type="entry name" value="Integrase-like_cat_sf"/>
</dbReference>
<comment type="similarity">
    <text evidence="2">Belongs to the 'phage' integrase family. XerD subfamily.</text>
</comment>
<dbReference type="GO" id="GO:0006313">
    <property type="term" value="P:DNA transposition"/>
    <property type="evidence" value="ECO:0007669"/>
    <property type="project" value="UniProtKB-UniRule"/>
</dbReference>
<dbReference type="Pfam" id="PF00589">
    <property type="entry name" value="Phage_integrase"/>
    <property type="match status" value="1"/>
</dbReference>